<dbReference type="Proteomes" id="UP000774958">
    <property type="component" value="Unassembled WGS sequence"/>
</dbReference>
<name>A0ABS7VDJ7_9GAMM</name>
<proteinExistence type="predicted"/>
<protein>
    <submittedName>
        <fullName evidence="1">MSHA biogenesis protein MshI</fullName>
    </submittedName>
</protein>
<comment type="caution">
    <text evidence="1">The sequence shown here is derived from an EMBL/GenBank/DDBJ whole genome shotgun (WGS) entry which is preliminary data.</text>
</comment>
<dbReference type="RefSeq" id="WP_060587355.1">
    <property type="nucleotide sequence ID" value="NZ_CP013067.1"/>
</dbReference>
<dbReference type="SUPFAM" id="SSF53067">
    <property type="entry name" value="Actin-like ATPase domain"/>
    <property type="match status" value="1"/>
</dbReference>
<keyword evidence="2" id="KW-1185">Reference proteome</keyword>
<organism evidence="1 2">
    <name type="scientific">Aeromonas schubertii</name>
    <dbReference type="NCBI Taxonomy" id="652"/>
    <lineage>
        <taxon>Bacteria</taxon>
        <taxon>Pseudomonadati</taxon>
        <taxon>Pseudomonadota</taxon>
        <taxon>Gammaproteobacteria</taxon>
        <taxon>Aeromonadales</taxon>
        <taxon>Aeromonadaceae</taxon>
        <taxon>Aeromonas</taxon>
    </lineage>
</organism>
<dbReference type="Gene3D" id="3.30.420.380">
    <property type="match status" value="1"/>
</dbReference>
<accession>A0ABS7VDJ7</accession>
<sequence length="286" mass="30896">MRRWFKSRSQSDPVGLLLGRDRLWLACAEPAPLFASLPCAGPQEWSSAIPALLAQHAPGQRKVHLVLCSEHYQQVQIDKPAVPDGELAGALPWAIKDFVTEPVMQLSLDYVDLPTPPAGRPRINVIAVAKSRVQQLADAVNQVARLESITTDELSLTALFEEDGAVRLLLWQPAGQELQLLVFHRGGLCFSRVLRGFKGLASAPLEPLELDSLALEIQRSLDYLQGQLKLPECATLQLALTSPGLGALVGHLEQSFGFAVSAMANKAILNGIDYLPAYAVARGAGA</sequence>
<reference evidence="1 2" key="1">
    <citation type="submission" date="2021-09" db="EMBL/GenBank/DDBJ databases">
        <title>Aeromonas schubertii isolated from Asian sea bass.</title>
        <authorList>
            <person name="Pinpimai K."/>
        </authorList>
    </citation>
    <scope>NUCLEOTIDE SEQUENCE [LARGE SCALE GENOMIC DNA]</scope>
    <source>
        <strain evidence="1 2">CHULA2021a</strain>
    </source>
</reference>
<dbReference type="InterPro" id="IPR043129">
    <property type="entry name" value="ATPase_NBD"/>
</dbReference>
<evidence type="ECO:0000313" key="1">
    <source>
        <dbReference type="EMBL" id="MBZ6067068.1"/>
    </source>
</evidence>
<gene>
    <name evidence="1" type="ORF">LA374_12750</name>
</gene>
<dbReference type="EMBL" id="JAIRBT010000016">
    <property type="protein sequence ID" value="MBZ6067068.1"/>
    <property type="molecule type" value="Genomic_DNA"/>
</dbReference>
<evidence type="ECO:0000313" key="2">
    <source>
        <dbReference type="Proteomes" id="UP000774958"/>
    </source>
</evidence>